<evidence type="ECO:0000256" key="3">
    <source>
        <dbReference type="ARBA" id="ARBA00022519"/>
    </source>
</evidence>
<evidence type="ECO:0000313" key="10">
    <source>
        <dbReference type="Proteomes" id="UP000658131"/>
    </source>
</evidence>
<dbReference type="Proteomes" id="UP000658131">
    <property type="component" value="Unassembled WGS sequence"/>
</dbReference>
<evidence type="ECO:0000259" key="8">
    <source>
        <dbReference type="Pfam" id="PF06808"/>
    </source>
</evidence>
<feature type="transmembrane region" description="Helical" evidence="7">
    <location>
        <begin position="360"/>
        <end position="384"/>
    </location>
</feature>
<feature type="domain" description="TRAP C4-dicarboxylate transport system permease DctM subunit" evidence="8">
    <location>
        <begin position="7"/>
        <end position="419"/>
    </location>
</feature>
<feature type="transmembrane region" description="Helical" evidence="7">
    <location>
        <begin position="274"/>
        <end position="295"/>
    </location>
</feature>
<feature type="transmembrane region" description="Helical" evidence="7">
    <location>
        <begin position="77"/>
        <end position="95"/>
    </location>
</feature>
<evidence type="ECO:0000256" key="6">
    <source>
        <dbReference type="ARBA" id="ARBA00023136"/>
    </source>
</evidence>
<feature type="transmembrane region" description="Helical" evidence="7">
    <location>
        <begin position="47"/>
        <end position="65"/>
    </location>
</feature>
<keyword evidence="5 7" id="KW-1133">Transmembrane helix</keyword>
<evidence type="ECO:0000256" key="7">
    <source>
        <dbReference type="SAM" id="Phobius"/>
    </source>
</evidence>
<sequence length="428" mass="45362">MMLLLLFGCFFLFLALGVPILFSMGISAGFYYLVSGYPLMQFVQKTIGGVDSFTLLAIPFFLLAGDIMGKGGISKRMLRFANALVGPLTGGLAVTGVVSSAMFGTICGSAPATAASIGSIIVPEMRERGYSKRFTGSIIAASGLLGIIIPPSIVMVNYGATAGVSIGSLFIGGIIPGILAAFGLAAYSVWQSKKNGYGMVDGHKQHYDIKEIAVSFKEAILPLTTPLFILGSIMLGIATATEAAVISVVWSAFLTVIVYREIDLKELCTIITDGVGKAGQIIGMMASSAAFGYALTVEKVPALMANFFVQYVDNVFLFFLITFLIVLVFGCFLEVIAIIVLVTPILLPVANAMGVDPIHFGMFMCLTLCLGGLTPPVGLCLITTSRIVDVDIDKMFPDLLHCILIYIMVIALVAVFPQLATFLPSLMA</sequence>
<dbReference type="InterPro" id="IPR004681">
    <property type="entry name" value="TRAP_DctM"/>
</dbReference>
<evidence type="ECO:0000256" key="1">
    <source>
        <dbReference type="ARBA" id="ARBA00004429"/>
    </source>
</evidence>
<dbReference type="PANTHER" id="PTHR33362">
    <property type="entry name" value="SIALIC ACID TRAP TRANSPORTER PERMEASE PROTEIN SIAT-RELATED"/>
    <property type="match status" value="1"/>
</dbReference>
<keyword evidence="2" id="KW-1003">Cell membrane</keyword>
<accession>A0ABR7NFK0</accession>
<evidence type="ECO:0000256" key="5">
    <source>
        <dbReference type="ARBA" id="ARBA00022989"/>
    </source>
</evidence>
<feature type="transmembrane region" description="Helical" evidence="7">
    <location>
        <begin position="404"/>
        <end position="423"/>
    </location>
</feature>
<dbReference type="PIRSF" id="PIRSF006066">
    <property type="entry name" value="HI0050"/>
    <property type="match status" value="1"/>
</dbReference>
<protein>
    <submittedName>
        <fullName evidence="9">TRAP transporter large permease</fullName>
    </submittedName>
</protein>
<comment type="subcellular location">
    <subcellularLocation>
        <location evidence="1">Cell inner membrane</location>
        <topology evidence="1">Multi-pass membrane protein</topology>
    </subcellularLocation>
</comment>
<dbReference type="EMBL" id="JACRTB010000002">
    <property type="protein sequence ID" value="MBC8575145.1"/>
    <property type="molecule type" value="Genomic_DNA"/>
</dbReference>
<keyword evidence="6 7" id="KW-0472">Membrane</keyword>
<dbReference type="InterPro" id="IPR010656">
    <property type="entry name" value="DctM"/>
</dbReference>
<gene>
    <name evidence="9" type="ORF">H8717_01795</name>
</gene>
<evidence type="ECO:0000256" key="2">
    <source>
        <dbReference type="ARBA" id="ARBA00022475"/>
    </source>
</evidence>
<reference evidence="9 10" key="1">
    <citation type="submission" date="2020-08" db="EMBL/GenBank/DDBJ databases">
        <title>Genome public.</title>
        <authorList>
            <person name="Liu C."/>
            <person name="Sun Q."/>
        </authorList>
    </citation>
    <scope>NUCLEOTIDE SEQUENCE [LARGE SCALE GENOMIC DNA]</scope>
    <source>
        <strain evidence="9 10">BX1</strain>
    </source>
</reference>
<feature type="transmembrane region" description="Helical" evidence="7">
    <location>
        <begin position="166"/>
        <end position="190"/>
    </location>
</feature>
<organism evidence="9 10">
    <name type="scientific">Yanshouia hominis</name>
    <dbReference type="NCBI Taxonomy" id="2763673"/>
    <lineage>
        <taxon>Bacteria</taxon>
        <taxon>Bacillati</taxon>
        <taxon>Bacillota</taxon>
        <taxon>Clostridia</taxon>
        <taxon>Eubacteriales</taxon>
        <taxon>Oscillospiraceae</taxon>
        <taxon>Yanshouia</taxon>
    </lineage>
</organism>
<feature type="transmembrane region" description="Helical" evidence="7">
    <location>
        <begin position="134"/>
        <end position="154"/>
    </location>
</feature>
<feature type="transmembrane region" description="Helical" evidence="7">
    <location>
        <begin position="315"/>
        <end position="348"/>
    </location>
</feature>
<name>A0ABR7NFK0_9FIRM</name>
<dbReference type="Pfam" id="PF06808">
    <property type="entry name" value="DctM"/>
    <property type="match status" value="1"/>
</dbReference>
<keyword evidence="10" id="KW-1185">Reference proteome</keyword>
<keyword evidence="4 7" id="KW-0812">Transmembrane</keyword>
<comment type="caution">
    <text evidence="9">The sequence shown here is derived from an EMBL/GenBank/DDBJ whole genome shotgun (WGS) entry which is preliminary data.</text>
</comment>
<dbReference type="NCBIfam" id="TIGR00786">
    <property type="entry name" value="dctM"/>
    <property type="match status" value="1"/>
</dbReference>
<dbReference type="RefSeq" id="WP_262398793.1">
    <property type="nucleotide sequence ID" value="NZ_JACRTB010000002.1"/>
</dbReference>
<proteinExistence type="predicted"/>
<keyword evidence="3" id="KW-0997">Cell inner membrane</keyword>
<evidence type="ECO:0000256" key="4">
    <source>
        <dbReference type="ARBA" id="ARBA00022692"/>
    </source>
</evidence>
<evidence type="ECO:0000313" key="9">
    <source>
        <dbReference type="EMBL" id="MBC8575145.1"/>
    </source>
</evidence>